<comment type="caution">
    <text evidence="1">The sequence shown here is derived from an EMBL/GenBank/DDBJ whole genome shotgun (WGS) entry which is preliminary data.</text>
</comment>
<organism evidence="1 2">
    <name type="scientific">Parnassius apollo</name>
    <name type="common">Apollo butterfly</name>
    <name type="synonym">Papilio apollo</name>
    <dbReference type="NCBI Taxonomy" id="110799"/>
    <lineage>
        <taxon>Eukaryota</taxon>
        <taxon>Metazoa</taxon>
        <taxon>Ecdysozoa</taxon>
        <taxon>Arthropoda</taxon>
        <taxon>Hexapoda</taxon>
        <taxon>Insecta</taxon>
        <taxon>Pterygota</taxon>
        <taxon>Neoptera</taxon>
        <taxon>Endopterygota</taxon>
        <taxon>Lepidoptera</taxon>
        <taxon>Glossata</taxon>
        <taxon>Ditrysia</taxon>
        <taxon>Papilionoidea</taxon>
        <taxon>Papilionidae</taxon>
        <taxon>Parnassiinae</taxon>
        <taxon>Parnassini</taxon>
        <taxon>Parnassius</taxon>
        <taxon>Parnassius</taxon>
    </lineage>
</organism>
<sequence>MQSCVLKTCKNASTSKKKDVGVTYHRGASSSRSNDFIATVDTKASDTKKRQKTTVTSEIAKKIKQESLKKLTLKDFDIEDIDDIIELD</sequence>
<keyword evidence="2" id="KW-1185">Reference proteome</keyword>
<accession>A0A8S3YAP5</accession>
<name>A0A8S3YAP5_PARAO</name>
<dbReference type="EMBL" id="CAJQZP010001665">
    <property type="protein sequence ID" value="CAG5058195.1"/>
    <property type="molecule type" value="Genomic_DNA"/>
</dbReference>
<protein>
    <submittedName>
        <fullName evidence="1">(apollo) hypothetical protein</fullName>
    </submittedName>
</protein>
<reference evidence="1" key="1">
    <citation type="submission" date="2021-04" db="EMBL/GenBank/DDBJ databases">
        <authorList>
            <person name="Tunstrom K."/>
        </authorList>
    </citation>
    <scope>NUCLEOTIDE SEQUENCE</scope>
</reference>
<evidence type="ECO:0000313" key="1">
    <source>
        <dbReference type="EMBL" id="CAG5058195.1"/>
    </source>
</evidence>
<gene>
    <name evidence="1" type="ORF">PAPOLLO_LOCUS27457</name>
</gene>
<evidence type="ECO:0000313" key="2">
    <source>
        <dbReference type="Proteomes" id="UP000691718"/>
    </source>
</evidence>
<proteinExistence type="predicted"/>
<dbReference type="Proteomes" id="UP000691718">
    <property type="component" value="Unassembled WGS sequence"/>
</dbReference>
<dbReference type="AlphaFoldDB" id="A0A8S3YAP5"/>